<evidence type="ECO:0000259" key="7">
    <source>
        <dbReference type="Pfam" id="PF13508"/>
    </source>
</evidence>
<reference evidence="9" key="1">
    <citation type="journal article" date="2019" name="Int. J. Syst. Evol. Microbiol.">
        <title>The Global Catalogue of Microorganisms (GCM) 10K type strain sequencing project: providing services to taxonomists for standard genome sequencing and annotation.</title>
        <authorList>
            <consortium name="The Broad Institute Genomics Platform"/>
            <consortium name="The Broad Institute Genome Sequencing Center for Infectious Disease"/>
            <person name="Wu L."/>
            <person name="Ma J."/>
        </authorList>
    </citation>
    <scope>NUCLEOTIDE SEQUENCE [LARGE SCALE GENOMIC DNA]</scope>
    <source>
        <strain evidence="9">CECT 7297</strain>
    </source>
</reference>
<evidence type="ECO:0000256" key="6">
    <source>
        <dbReference type="ARBA" id="ARBA00049880"/>
    </source>
</evidence>
<dbReference type="PANTHER" id="PTHR36449:SF1">
    <property type="entry name" value="ACETYLTRANSFERASE"/>
    <property type="match status" value="1"/>
</dbReference>
<dbReference type="InterPro" id="IPR000182">
    <property type="entry name" value="GNAT_dom"/>
</dbReference>
<evidence type="ECO:0000256" key="4">
    <source>
        <dbReference type="ARBA" id="ARBA00022679"/>
    </source>
</evidence>
<feature type="domain" description="N-acetyltransferase" evidence="7">
    <location>
        <begin position="44"/>
        <end position="158"/>
    </location>
</feature>
<name>A0ABV8QJ23_9GAMM</name>
<organism evidence="8 9">
    <name type="scientific">Marinobacter lacisalsi</name>
    <dbReference type="NCBI Taxonomy" id="475979"/>
    <lineage>
        <taxon>Bacteria</taxon>
        <taxon>Pseudomonadati</taxon>
        <taxon>Pseudomonadota</taxon>
        <taxon>Gammaproteobacteria</taxon>
        <taxon>Pseudomonadales</taxon>
        <taxon>Marinobacteraceae</taxon>
        <taxon>Marinobacter</taxon>
    </lineage>
</organism>
<dbReference type="PANTHER" id="PTHR36449">
    <property type="entry name" value="ACETYLTRANSFERASE-RELATED"/>
    <property type="match status" value="1"/>
</dbReference>
<evidence type="ECO:0000313" key="9">
    <source>
        <dbReference type="Proteomes" id="UP001595798"/>
    </source>
</evidence>
<dbReference type="GO" id="GO:0016746">
    <property type="term" value="F:acyltransferase activity"/>
    <property type="evidence" value="ECO:0007669"/>
    <property type="project" value="UniProtKB-KW"/>
</dbReference>
<dbReference type="SUPFAM" id="SSF55729">
    <property type="entry name" value="Acyl-CoA N-acyltransferases (Nat)"/>
    <property type="match status" value="1"/>
</dbReference>
<evidence type="ECO:0000256" key="1">
    <source>
        <dbReference type="ARBA" id="ARBA00009342"/>
    </source>
</evidence>
<comment type="caution">
    <text evidence="8">The sequence shown here is derived from an EMBL/GenBank/DDBJ whole genome shotgun (WGS) entry which is preliminary data.</text>
</comment>
<keyword evidence="4 8" id="KW-0808">Transferase</keyword>
<keyword evidence="9" id="KW-1185">Reference proteome</keyword>
<dbReference type="RefSeq" id="WP_379888159.1">
    <property type="nucleotide sequence ID" value="NZ_JBHSDI010000036.1"/>
</dbReference>
<evidence type="ECO:0000313" key="8">
    <source>
        <dbReference type="EMBL" id="MFC4260034.1"/>
    </source>
</evidence>
<evidence type="ECO:0000256" key="3">
    <source>
        <dbReference type="ARBA" id="ARBA00022649"/>
    </source>
</evidence>
<accession>A0ABV8QJ23</accession>
<comment type="similarity">
    <text evidence="1">Belongs to the acetyltransferase family. GNAT subfamily.</text>
</comment>
<keyword evidence="5 8" id="KW-0012">Acyltransferase</keyword>
<dbReference type="Proteomes" id="UP001595798">
    <property type="component" value="Unassembled WGS sequence"/>
</dbReference>
<protein>
    <submittedName>
        <fullName evidence="8">GNAT family N-acetyltransferase</fullName>
        <ecNumber evidence="8">2.3.1.-</ecNumber>
    </submittedName>
</protein>
<dbReference type="EMBL" id="JBHSDI010000036">
    <property type="protein sequence ID" value="MFC4260034.1"/>
    <property type="molecule type" value="Genomic_DNA"/>
</dbReference>
<gene>
    <name evidence="8" type="ORF">ACFOZ5_13460</name>
</gene>
<dbReference type="EC" id="2.3.1.-" evidence="8"/>
<evidence type="ECO:0000256" key="5">
    <source>
        <dbReference type="ARBA" id="ARBA00023315"/>
    </source>
</evidence>
<dbReference type="Gene3D" id="3.40.630.30">
    <property type="match status" value="1"/>
</dbReference>
<sequence>MTGKFVIEPLDTRRHDRMTFSSGVDAVDNFLQKTAGKLMKGGTARVFVAVDPADTCGRILGFYAINAHSIEYQALPGRYRRYALPDGNIPAAFIGMIGVTEAVQGNGLGGLLLADALKGAQFASERVGTAVVLLDILDCGNPDAVTRRQRLYESYGFQSLPSCPLRMFLPVTTIARAYNDR</sequence>
<dbReference type="Pfam" id="PF13508">
    <property type="entry name" value="Acetyltransf_7"/>
    <property type="match status" value="1"/>
</dbReference>
<dbReference type="InterPro" id="IPR016181">
    <property type="entry name" value="Acyl_CoA_acyltransferase"/>
</dbReference>
<keyword evidence="2" id="KW-0678">Repressor</keyword>
<evidence type="ECO:0000256" key="2">
    <source>
        <dbReference type="ARBA" id="ARBA00022491"/>
    </source>
</evidence>
<keyword evidence="3" id="KW-1277">Toxin-antitoxin system</keyword>
<proteinExistence type="inferred from homology"/>
<comment type="catalytic activity">
    <reaction evidence="6">
        <text>glycyl-tRNA(Gly) + acetyl-CoA = N-acetylglycyl-tRNA(Gly) + CoA + H(+)</text>
        <dbReference type="Rhea" id="RHEA:81867"/>
        <dbReference type="Rhea" id="RHEA-COMP:9683"/>
        <dbReference type="Rhea" id="RHEA-COMP:19766"/>
        <dbReference type="ChEBI" id="CHEBI:15378"/>
        <dbReference type="ChEBI" id="CHEBI:57287"/>
        <dbReference type="ChEBI" id="CHEBI:57288"/>
        <dbReference type="ChEBI" id="CHEBI:78522"/>
        <dbReference type="ChEBI" id="CHEBI:232036"/>
    </reaction>
</comment>